<proteinExistence type="predicted"/>
<dbReference type="InterPro" id="IPR047589">
    <property type="entry name" value="DUF11_rpt"/>
</dbReference>
<evidence type="ECO:0000313" key="2">
    <source>
        <dbReference type="Proteomes" id="UP000606721"/>
    </source>
</evidence>
<dbReference type="PIRSF" id="PIRSF014979">
    <property type="entry name" value="UCP014979"/>
    <property type="match status" value="1"/>
</dbReference>
<dbReference type="InterPro" id="IPR014468">
    <property type="entry name" value="UCP014979"/>
</dbReference>
<dbReference type="NCBIfam" id="TIGR01451">
    <property type="entry name" value="B_ant_repeat"/>
    <property type="match status" value="1"/>
</dbReference>
<protein>
    <submittedName>
        <fullName evidence="1">DUF11 domain-containing protein</fullName>
    </submittedName>
</protein>
<comment type="caution">
    <text evidence="1">The sequence shown here is derived from an EMBL/GenBank/DDBJ whole genome shotgun (WGS) entry which is preliminary data.</text>
</comment>
<keyword evidence="2" id="KW-1185">Reference proteome</keyword>
<dbReference type="Proteomes" id="UP000606721">
    <property type="component" value="Unassembled WGS sequence"/>
</dbReference>
<accession>A0ABR8C3A5</accession>
<name>A0ABR8C3A5_APHFL</name>
<gene>
    <name evidence="1" type="ORF">H6F99_24150</name>
</gene>
<evidence type="ECO:0000313" key="1">
    <source>
        <dbReference type="EMBL" id="MBD2281250.1"/>
    </source>
</evidence>
<reference evidence="1 2" key="1">
    <citation type="journal article" date="2020" name="ISME J.">
        <title>Comparative genomics reveals insights into cyanobacterial evolution and habitat adaptation.</title>
        <authorList>
            <person name="Chen M.Y."/>
            <person name="Teng W.K."/>
            <person name="Zhao L."/>
            <person name="Hu C.X."/>
            <person name="Zhou Y.K."/>
            <person name="Han B.P."/>
            <person name="Song L.R."/>
            <person name="Shu W.S."/>
        </authorList>
    </citation>
    <scope>NUCLEOTIDE SEQUENCE [LARGE SCALE GENOMIC DNA]</scope>
    <source>
        <strain evidence="1 2">FACHB-1040</strain>
    </source>
</reference>
<sequence length="187" mass="20622">MRRFSIASLSAFALVVTVPFINQVPEIAPIWQSTSAVAQSNNQKPQLELRLEAKKRVIAQDQQGKQVKTWEPVQSKDSVKPGDLLQYTSTASNKGDKPIKNVTLNQLIPKEMVYVLDSTKVSAKDAKITYSIDNQLTFVENPTIQVTRNGKKVTEPAPASAYTHIRILVPSVAGNATVTATYQTQVR</sequence>
<organism evidence="1 2">
    <name type="scientific">Aphanizomenon flos-aquae FACHB-1040</name>
    <dbReference type="NCBI Taxonomy" id="2692887"/>
    <lineage>
        <taxon>Bacteria</taxon>
        <taxon>Bacillati</taxon>
        <taxon>Cyanobacteriota</taxon>
        <taxon>Cyanophyceae</taxon>
        <taxon>Nostocales</taxon>
        <taxon>Aphanizomenonaceae</taxon>
        <taxon>Aphanizomenon</taxon>
    </lineage>
</organism>
<dbReference type="EMBL" id="JACJQT010000101">
    <property type="protein sequence ID" value="MBD2281250.1"/>
    <property type="molecule type" value="Genomic_DNA"/>
</dbReference>